<organism evidence="2 3">
    <name type="scientific">Batillaria attramentaria</name>
    <dbReference type="NCBI Taxonomy" id="370345"/>
    <lineage>
        <taxon>Eukaryota</taxon>
        <taxon>Metazoa</taxon>
        <taxon>Spiralia</taxon>
        <taxon>Lophotrochozoa</taxon>
        <taxon>Mollusca</taxon>
        <taxon>Gastropoda</taxon>
        <taxon>Caenogastropoda</taxon>
        <taxon>Sorbeoconcha</taxon>
        <taxon>Cerithioidea</taxon>
        <taxon>Batillariidae</taxon>
        <taxon>Batillaria</taxon>
    </lineage>
</organism>
<dbReference type="EMBL" id="JACVVK020000056">
    <property type="protein sequence ID" value="KAK7497745.1"/>
    <property type="molecule type" value="Genomic_DNA"/>
</dbReference>
<dbReference type="Proteomes" id="UP001519460">
    <property type="component" value="Unassembled WGS sequence"/>
</dbReference>
<feature type="region of interest" description="Disordered" evidence="1">
    <location>
        <begin position="18"/>
        <end position="89"/>
    </location>
</feature>
<feature type="compositionally biased region" description="Polar residues" evidence="1">
    <location>
        <begin position="74"/>
        <end position="89"/>
    </location>
</feature>
<proteinExistence type="predicted"/>
<accession>A0ABD0LEC8</accession>
<dbReference type="AlphaFoldDB" id="A0ABD0LEC8"/>
<evidence type="ECO:0000256" key="1">
    <source>
        <dbReference type="SAM" id="MobiDB-lite"/>
    </source>
</evidence>
<gene>
    <name evidence="2" type="ORF">BaRGS_00011140</name>
</gene>
<sequence length="89" mass="9634">MRRGTGCTLLLTESGLDTAAQPRKTRSYDPFGSTPILQPQTSPSRNYLRVGGAGIRRSRHSVTSDCDTDESGMKTISPSYASNLLTGKR</sequence>
<keyword evidence="3" id="KW-1185">Reference proteome</keyword>
<protein>
    <submittedName>
        <fullName evidence="2">Uncharacterized protein</fullName>
    </submittedName>
</protein>
<evidence type="ECO:0000313" key="2">
    <source>
        <dbReference type="EMBL" id="KAK7497745.1"/>
    </source>
</evidence>
<reference evidence="2 3" key="1">
    <citation type="journal article" date="2023" name="Sci. Data">
        <title>Genome assembly of the Korean intertidal mud-creeper Batillaria attramentaria.</title>
        <authorList>
            <person name="Patra A.K."/>
            <person name="Ho P.T."/>
            <person name="Jun S."/>
            <person name="Lee S.J."/>
            <person name="Kim Y."/>
            <person name="Won Y.J."/>
        </authorList>
    </citation>
    <scope>NUCLEOTIDE SEQUENCE [LARGE SCALE GENOMIC DNA]</scope>
    <source>
        <strain evidence="2">Wonlab-2016</strain>
    </source>
</reference>
<comment type="caution">
    <text evidence="2">The sequence shown here is derived from an EMBL/GenBank/DDBJ whole genome shotgun (WGS) entry which is preliminary data.</text>
</comment>
<evidence type="ECO:0000313" key="3">
    <source>
        <dbReference type="Proteomes" id="UP001519460"/>
    </source>
</evidence>
<feature type="compositionally biased region" description="Polar residues" evidence="1">
    <location>
        <begin position="35"/>
        <end position="45"/>
    </location>
</feature>
<name>A0ABD0LEC8_9CAEN</name>